<gene>
    <name evidence="1" type="ORF">MANES_01G249500</name>
</gene>
<name>A0A2C9WRH3_MANES</name>
<evidence type="ECO:0000313" key="1">
    <source>
        <dbReference type="EMBL" id="OAY62200.1"/>
    </source>
</evidence>
<accession>A0A2C9WRH3</accession>
<proteinExistence type="predicted"/>
<organism evidence="1">
    <name type="scientific">Manihot esculenta</name>
    <name type="common">Cassava</name>
    <name type="synonym">Jatropha manihot</name>
    <dbReference type="NCBI Taxonomy" id="3983"/>
    <lineage>
        <taxon>Eukaryota</taxon>
        <taxon>Viridiplantae</taxon>
        <taxon>Streptophyta</taxon>
        <taxon>Embryophyta</taxon>
        <taxon>Tracheophyta</taxon>
        <taxon>Spermatophyta</taxon>
        <taxon>Magnoliopsida</taxon>
        <taxon>eudicotyledons</taxon>
        <taxon>Gunneridae</taxon>
        <taxon>Pentapetalae</taxon>
        <taxon>rosids</taxon>
        <taxon>fabids</taxon>
        <taxon>Malpighiales</taxon>
        <taxon>Euphorbiaceae</taxon>
        <taxon>Crotonoideae</taxon>
        <taxon>Manihoteae</taxon>
        <taxon>Manihot</taxon>
    </lineage>
</organism>
<sequence>MLGPPTLPKWGDVGFKLNTISLGMEILMRLHEKPRRQKKNVLHRYIGKSE</sequence>
<dbReference type="EMBL" id="CM004387">
    <property type="protein sequence ID" value="OAY62200.1"/>
    <property type="molecule type" value="Genomic_DNA"/>
</dbReference>
<dbReference type="AlphaFoldDB" id="A0A2C9WRH3"/>
<reference evidence="1" key="1">
    <citation type="submission" date="2016-02" db="EMBL/GenBank/DDBJ databases">
        <title>WGS assembly of Manihot esculenta.</title>
        <authorList>
            <person name="Bredeson J.V."/>
            <person name="Prochnik S.E."/>
            <person name="Lyons J.B."/>
            <person name="Schmutz J."/>
            <person name="Grimwood J."/>
            <person name="Vrebalov J."/>
            <person name="Bart R.S."/>
            <person name="Amuge T."/>
            <person name="Ferguson M.E."/>
            <person name="Green R."/>
            <person name="Putnam N."/>
            <person name="Stites J."/>
            <person name="Rounsley S."/>
            <person name="Rokhsar D.S."/>
        </authorList>
    </citation>
    <scope>NUCLEOTIDE SEQUENCE [LARGE SCALE GENOMIC DNA]</scope>
    <source>
        <tissue evidence="1">Leaf</tissue>
    </source>
</reference>
<protein>
    <submittedName>
        <fullName evidence="1">Uncharacterized protein</fullName>
    </submittedName>
</protein>